<sequence>MFTGKKRTLKERCFSSCMFEFFKFVNCFFQKNSRLVYVEVEGRSLEIFITNEISFEVLLKKPNLYTFYFRVKRYSTFELTN</sequence>
<protein>
    <submittedName>
        <fullName evidence="1">Uncharacterized protein</fullName>
    </submittedName>
</protein>
<keyword evidence="2" id="KW-1185">Reference proteome</keyword>
<dbReference type="Proteomes" id="UP000276133">
    <property type="component" value="Unassembled WGS sequence"/>
</dbReference>
<comment type="caution">
    <text evidence="1">The sequence shown here is derived from an EMBL/GenBank/DDBJ whole genome shotgun (WGS) entry which is preliminary data.</text>
</comment>
<reference evidence="1 2" key="1">
    <citation type="journal article" date="2018" name="Sci. Rep.">
        <title>Genomic signatures of local adaptation to the degree of environmental predictability in rotifers.</title>
        <authorList>
            <person name="Franch-Gras L."/>
            <person name="Hahn C."/>
            <person name="Garcia-Roger E.M."/>
            <person name="Carmona M.J."/>
            <person name="Serra M."/>
            <person name="Gomez A."/>
        </authorList>
    </citation>
    <scope>NUCLEOTIDE SEQUENCE [LARGE SCALE GENOMIC DNA]</scope>
    <source>
        <strain evidence="1">HYR1</strain>
    </source>
</reference>
<evidence type="ECO:0000313" key="2">
    <source>
        <dbReference type="Proteomes" id="UP000276133"/>
    </source>
</evidence>
<dbReference type="EMBL" id="REGN01006431">
    <property type="protein sequence ID" value="RNA09601.1"/>
    <property type="molecule type" value="Genomic_DNA"/>
</dbReference>
<organism evidence="1 2">
    <name type="scientific">Brachionus plicatilis</name>
    <name type="common">Marine rotifer</name>
    <name type="synonym">Brachionus muelleri</name>
    <dbReference type="NCBI Taxonomy" id="10195"/>
    <lineage>
        <taxon>Eukaryota</taxon>
        <taxon>Metazoa</taxon>
        <taxon>Spiralia</taxon>
        <taxon>Gnathifera</taxon>
        <taxon>Rotifera</taxon>
        <taxon>Eurotatoria</taxon>
        <taxon>Monogononta</taxon>
        <taxon>Pseudotrocha</taxon>
        <taxon>Ploima</taxon>
        <taxon>Brachionidae</taxon>
        <taxon>Brachionus</taxon>
    </lineage>
</organism>
<evidence type="ECO:0000313" key="1">
    <source>
        <dbReference type="EMBL" id="RNA09601.1"/>
    </source>
</evidence>
<gene>
    <name evidence="1" type="ORF">BpHYR1_042659</name>
</gene>
<dbReference type="AlphaFoldDB" id="A0A3M7QEZ8"/>
<proteinExistence type="predicted"/>
<name>A0A3M7QEZ8_BRAPC</name>
<accession>A0A3M7QEZ8</accession>